<reference evidence="2" key="1">
    <citation type="journal article" date="2019" name="Int. J. Syst. Evol. Microbiol.">
        <title>The Global Catalogue of Microorganisms (GCM) 10K type strain sequencing project: providing services to taxonomists for standard genome sequencing and annotation.</title>
        <authorList>
            <consortium name="The Broad Institute Genomics Platform"/>
            <consortium name="The Broad Institute Genome Sequencing Center for Infectious Disease"/>
            <person name="Wu L."/>
            <person name="Ma J."/>
        </authorList>
    </citation>
    <scope>NUCLEOTIDE SEQUENCE [LARGE SCALE GENOMIC DNA]</scope>
    <source>
        <strain evidence="2">CGMCC 1.16326</strain>
    </source>
</reference>
<name>A0ABW0HDL0_9HYPH</name>
<dbReference type="EMBL" id="JBHSLV010000031">
    <property type="protein sequence ID" value="MFC5394487.1"/>
    <property type="molecule type" value="Genomic_DNA"/>
</dbReference>
<evidence type="ECO:0000313" key="2">
    <source>
        <dbReference type="Proteomes" id="UP001596104"/>
    </source>
</evidence>
<evidence type="ECO:0000313" key="1">
    <source>
        <dbReference type="EMBL" id="MFC5394487.1"/>
    </source>
</evidence>
<comment type="caution">
    <text evidence="1">The sequence shown here is derived from an EMBL/GenBank/DDBJ whole genome shotgun (WGS) entry which is preliminary data.</text>
</comment>
<proteinExistence type="predicted"/>
<dbReference type="RefSeq" id="WP_377009822.1">
    <property type="nucleotide sequence ID" value="NZ_JBHSLV010000031.1"/>
</dbReference>
<protein>
    <submittedName>
        <fullName evidence="1">Uncharacterized protein</fullName>
    </submittedName>
</protein>
<sequence length="119" mass="14164">MASKMTTDDRFKLLMHRMIARRLDASAIAAARARVDEIDDGRDCRQEWRSLLSLPIDQIRRRITERSEEMTRLRLSSPFPIIFDFTDEGLRRRMWRLAKKSQDLDMAQIYDDLMDVDDD</sequence>
<keyword evidence="2" id="KW-1185">Reference proteome</keyword>
<organism evidence="1 2">
    <name type="scientific">Bosea vestrisii</name>
    <dbReference type="NCBI Taxonomy" id="151416"/>
    <lineage>
        <taxon>Bacteria</taxon>
        <taxon>Pseudomonadati</taxon>
        <taxon>Pseudomonadota</taxon>
        <taxon>Alphaproteobacteria</taxon>
        <taxon>Hyphomicrobiales</taxon>
        <taxon>Boseaceae</taxon>
        <taxon>Bosea</taxon>
    </lineage>
</organism>
<gene>
    <name evidence="1" type="ORF">ACFPPC_17750</name>
</gene>
<accession>A0ABW0HDL0</accession>
<dbReference type="Proteomes" id="UP001596104">
    <property type="component" value="Unassembled WGS sequence"/>
</dbReference>